<feature type="compositionally biased region" description="Polar residues" evidence="3">
    <location>
        <begin position="1662"/>
        <end position="1680"/>
    </location>
</feature>
<feature type="compositionally biased region" description="Polar residues" evidence="3">
    <location>
        <begin position="1313"/>
        <end position="1333"/>
    </location>
</feature>
<dbReference type="RefSeq" id="XP_018022479.1">
    <property type="nucleotide sequence ID" value="XM_018166990.2"/>
</dbReference>
<dbReference type="PANTHER" id="PTHR45640:SF26">
    <property type="entry name" value="RE23625P"/>
    <property type="match status" value="1"/>
</dbReference>
<feature type="region of interest" description="Disordered" evidence="3">
    <location>
        <begin position="859"/>
        <end position="907"/>
    </location>
</feature>
<evidence type="ECO:0000313" key="5">
    <source>
        <dbReference type="Proteomes" id="UP000694843"/>
    </source>
</evidence>
<feature type="compositionally biased region" description="Basic and acidic residues" evidence="3">
    <location>
        <begin position="1826"/>
        <end position="1836"/>
    </location>
</feature>
<dbReference type="PANTHER" id="PTHR45640">
    <property type="entry name" value="HEAT SHOCK PROTEIN HSP-12.2-RELATED"/>
    <property type="match status" value="1"/>
</dbReference>
<feature type="compositionally biased region" description="Polar residues" evidence="3">
    <location>
        <begin position="1102"/>
        <end position="1130"/>
    </location>
</feature>
<feature type="compositionally biased region" description="Polar residues" evidence="3">
    <location>
        <begin position="1708"/>
        <end position="1717"/>
    </location>
</feature>
<dbReference type="InterPro" id="IPR008978">
    <property type="entry name" value="HSP20-like_chaperone"/>
</dbReference>
<feature type="compositionally biased region" description="Basic and acidic residues" evidence="3">
    <location>
        <begin position="1787"/>
        <end position="1807"/>
    </location>
</feature>
<feature type="region of interest" description="Disordered" evidence="3">
    <location>
        <begin position="52"/>
        <end position="71"/>
    </location>
</feature>
<feature type="region of interest" description="Disordered" evidence="3">
    <location>
        <begin position="926"/>
        <end position="956"/>
    </location>
</feature>
<feature type="region of interest" description="Disordered" evidence="3">
    <location>
        <begin position="1184"/>
        <end position="1299"/>
    </location>
</feature>
<dbReference type="PROSITE" id="PS01031">
    <property type="entry name" value="SHSP"/>
    <property type="match status" value="1"/>
</dbReference>
<dbReference type="OrthoDB" id="6382498at2759"/>
<feature type="compositionally biased region" description="Low complexity" evidence="3">
    <location>
        <begin position="602"/>
        <end position="614"/>
    </location>
</feature>
<feature type="compositionally biased region" description="Low complexity" evidence="3">
    <location>
        <begin position="670"/>
        <end position="687"/>
    </location>
</feature>
<feature type="compositionally biased region" description="Polar residues" evidence="3">
    <location>
        <begin position="1809"/>
        <end position="1824"/>
    </location>
</feature>
<feature type="compositionally biased region" description="Polar residues" evidence="3">
    <location>
        <begin position="1762"/>
        <end position="1772"/>
    </location>
</feature>
<comment type="similarity">
    <text evidence="1 2">Belongs to the small heat shock protein (HSP20) family.</text>
</comment>
<feature type="region of interest" description="Disordered" evidence="3">
    <location>
        <begin position="136"/>
        <end position="362"/>
    </location>
</feature>
<dbReference type="Pfam" id="PF00011">
    <property type="entry name" value="HSP20"/>
    <property type="match status" value="1"/>
</dbReference>
<feature type="compositionally biased region" description="Basic and acidic residues" evidence="3">
    <location>
        <begin position="1337"/>
        <end position="1352"/>
    </location>
</feature>
<feature type="compositionally biased region" description="Basic and acidic residues" evidence="3">
    <location>
        <begin position="1288"/>
        <end position="1299"/>
    </location>
</feature>
<dbReference type="SUPFAM" id="SSF49764">
    <property type="entry name" value="HSP20-like chaperones"/>
    <property type="match status" value="1"/>
</dbReference>
<feature type="region of interest" description="Disordered" evidence="3">
    <location>
        <begin position="1476"/>
        <end position="1535"/>
    </location>
</feature>
<feature type="region of interest" description="Disordered" evidence="3">
    <location>
        <begin position="1069"/>
        <end position="1130"/>
    </location>
</feature>
<keyword evidence="5" id="KW-1185">Reference proteome</keyword>
<feature type="compositionally biased region" description="Polar residues" evidence="3">
    <location>
        <begin position="166"/>
        <end position="181"/>
    </location>
</feature>
<evidence type="ECO:0000313" key="6">
    <source>
        <dbReference type="RefSeq" id="XP_018022479.1"/>
    </source>
</evidence>
<feature type="compositionally biased region" description="Polar residues" evidence="3">
    <location>
        <begin position="1575"/>
        <end position="1613"/>
    </location>
</feature>
<feature type="compositionally biased region" description="Gly residues" evidence="3">
    <location>
        <begin position="1034"/>
        <end position="1046"/>
    </location>
</feature>
<feature type="compositionally biased region" description="Basic and acidic residues" evidence="3">
    <location>
        <begin position="1078"/>
        <end position="1089"/>
    </location>
</feature>
<evidence type="ECO:0000259" key="4">
    <source>
        <dbReference type="PROSITE" id="PS01031"/>
    </source>
</evidence>
<evidence type="ECO:0000256" key="3">
    <source>
        <dbReference type="SAM" id="MobiDB-lite"/>
    </source>
</evidence>
<dbReference type="GeneID" id="108678536"/>
<feature type="region of interest" description="Disordered" evidence="3">
    <location>
        <begin position="1554"/>
        <end position="1984"/>
    </location>
</feature>
<feature type="region of interest" description="Disordered" evidence="3">
    <location>
        <begin position="376"/>
        <end position="411"/>
    </location>
</feature>
<feature type="compositionally biased region" description="Polar residues" evidence="3">
    <location>
        <begin position="1728"/>
        <end position="1744"/>
    </location>
</feature>
<dbReference type="KEGG" id="hazt:108678536"/>
<reference evidence="6" key="1">
    <citation type="submission" date="2025-08" db="UniProtKB">
        <authorList>
            <consortium name="RefSeq"/>
        </authorList>
    </citation>
    <scope>IDENTIFICATION</scope>
    <source>
        <tissue evidence="6">Whole organism</tissue>
    </source>
</reference>
<gene>
    <name evidence="6" type="primary">LOC108678536</name>
</gene>
<organism evidence="5 6">
    <name type="scientific">Hyalella azteca</name>
    <name type="common">Amphipod</name>
    <dbReference type="NCBI Taxonomy" id="294128"/>
    <lineage>
        <taxon>Eukaryota</taxon>
        <taxon>Metazoa</taxon>
        <taxon>Ecdysozoa</taxon>
        <taxon>Arthropoda</taxon>
        <taxon>Crustacea</taxon>
        <taxon>Multicrustacea</taxon>
        <taxon>Malacostraca</taxon>
        <taxon>Eumalacostraca</taxon>
        <taxon>Peracarida</taxon>
        <taxon>Amphipoda</taxon>
        <taxon>Senticaudata</taxon>
        <taxon>Talitrida</taxon>
        <taxon>Talitroidea</taxon>
        <taxon>Hyalellidae</taxon>
        <taxon>Hyalella</taxon>
    </lineage>
</organism>
<feature type="compositionally biased region" description="Polar residues" evidence="3">
    <location>
        <begin position="320"/>
        <end position="348"/>
    </location>
</feature>
<evidence type="ECO:0000256" key="1">
    <source>
        <dbReference type="PROSITE-ProRule" id="PRU00285"/>
    </source>
</evidence>
<feature type="compositionally biased region" description="Basic and acidic residues" evidence="3">
    <location>
        <begin position="568"/>
        <end position="594"/>
    </location>
</feature>
<feature type="region of interest" description="Disordered" evidence="3">
    <location>
        <begin position="1021"/>
        <end position="1046"/>
    </location>
</feature>
<feature type="compositionally biased region" description="Polar residues" evidence="3">
    <location>
        <begin position="1189"/>
        <end position="1205"/>
    </location>
</feature>
<dbReference type="Proteomes" id="UP000694843">
    <property type="component" value="Unplaced"/>
</dbReference>
<dbReference type="CDD" id="cd06526">
    <property type="entry name" value="metazoan_ACD"/>
    <property type="match status" value="1"/>
</dbReference>
<dbReference type="InterPro" id="IPR002068">
    <property type="entry name" value="A-crystallin/Hsp20_dom"/>
</dbReference>
<proteinExistence type="inferred from homology"/>
<dbReference type="OMA" id="CHEVIVN"/>
<feature type="compositionally biased region" description="Basic and acidic residues" evidence="3">
    <location>
        <begin position="1221"/>
        <end position="1243"/>
    </location>
</feature>
<feature type="compositionally biased region" description="Polar residues" evidence="3">
    <location>
        <begin position="301"/>
        <end position="311"/>
    </location>
</feature>
<dbReference type="Gene3D" id="2.60.40.790">
    <property type="match status" value="1"/>
</dbReference>
<accession>A0A8B7P8I9</accession>
<feature type="compositionally biased region" description="Low complexity" evidence="3">
    <location>
        <begin position="893"/>
        <end position="903"/>
    </location>
</feature>
<name>A0A8B7P8I9_HYAAZ</name>
<protein>
    <submittedName>
        <fullName evidence="6">Serine/arginine repetitive matrix protein 2</fullName>
    </submittedName>
</protein>
<feature type="compositionally biased region" description="Basic and acidic residues" evidence="3">
    <location>
        <begin position="52"/>
        <end position="65"/>
    </location>
</feature>
<feature type="compositionally biased region" description="Basic and acidic residues" evidence="3">
    <location>
        <begin position="349"/>
        <end position="358"/>
    </location>
</feature>
<feature type="region of interest" description="Disordered" evidence="3">
    <location>
        <begin position="636"/>
        <end position="710"/>
    </location>
</feature>
<feature type="compositionally biased region" description="Polar residues" evidence="3">
    <location>
        <begin position="1899"/>
        <end position="1917"/>
    </location>
</feature>
<dbReference type="GO" id="GO:0009408">
    <property type="term" value="P:response to heat"/>
    <property type="evidence" value="ECO:0007669"/>
    <property type="project" value="UniProtKB-ARBA"/>
</dbReference>
<feature type="region of interest" description="Disordered" evidence="3">
    <location>
        <begin position="550"/>
        <end position="624"/>
    </location>
</feature>
<feature type="domain" description="SHSP" evidence="4">
    <location>
        <begin position="1994"/>
        <end position="2098"/>
    </location>
</feature>
<dbReference type="InterPro" id="IPR001436">
    <property type="entry name" value="Alpha-crystallin/sHSP_animal"/>
</dbReference>
<evidence type="ECO:0000256" key="2">
    <source>
        <dbReference type="RuleBase" id="RU003616"/>
    </source>
</evidence>
<sequence length="2098" mass="230282">MVCESRGGVRPLSVSRRGGFFEDPFFADAWGDYSCAVRRIVDRFNHGWLGERATRQEPSSDKADEGQATPGYHSLYRSLRAARMSYATQSTKFKDEGSKYKLVMDVREFVGGDVTVRTAGGTVSVRGKVDVSLQNPAIRKFDRNQERRKKTRQDKTKAEEEESDTDSVASGASTSTKTFGSNDVRVIPVTMEGDEAVDEERGRCRRKRPSTSEPASPLPSKRTQATDGSSVGPKTRVRKSDGSAEENNQTTSPPNPSDGSAEENNQTTSPPKPSEQKGPGTDGSSVGPKTRVRKGDGLAEENNQTTSPSKSSEQKGPGSSLGSKQETNLRIEINTGSKGVDSNNSSNETFERASEGHGKAQSKSIFINGFENLSSKKGDQFLGKNAADSNAVDDNVGYARQSRSARRNSKYEAAHEITIPVSMETKEMPNIRTPKEGKQKVFDIKIQREEDKMANTNKENEAPFKQNNVNCINRLNHIETYKSQNGGTNDKDCHEVIVNQGSASKFVKERSEKDNIQFESEHVERKASPKSFYYFGDLPKAKEKEIQFKDSVPDDPPMKGSPITSELTARKHDMKDSRVGHRKGLDTLTDRSKVMTDMNCNSSESGLSTTSTLSSKDDTDTSAKLSSPLFSTFKYTTPKKTFTPPDSPVEQLLTKPNNPSSKRKISMPTLPSELASLHSPSSPPLTSKSKRVPLEPCKPLAPLDQSISETPVPGYRNATWKMAKSTPSSPPLGKEVRVEHRQSYMEDDLFKDCWKDYSNTLQDVLSRLQELSSELGQTPKFLVSSPHGPPDLPFPGTGDPKMGLQNLGVHSFANLKPAAGDAEVSSPAESDDKISCDFATSEKIKRSLIEVEKKNLNSFTQSDNNDATPTTTPVITPETAPKPKHRDDDQHSPRFSTFSSSSPLVEAVPQPCTDAKLCTPWRFTSSKNNLGKPTPPSAAPADNTQTTSGGARHRPTYLHLNINGHDGDSKSLLQNLRKNSPVEALQEHYLRQMSPTTRASLSDAAGEGSVHVVPMVVAGGEAIDRNSKSRRNGGSSGIGTVTVGGGPSLSSYKSPVLLPGSQSQYCDDLSAGSSCSVRSDESKKSRASESELCSSKCRDQTHLSSADVTPTRSHPTYQTRRIPHQQSSDVENVIPGVKSNKESVKADNIFQRKNVNSSAVQDKNKSECARDVFIDAAGESITSDLDAGHQQSGCSSSELADSPTPTDAGGVAFNATARLESAPKQDSPKDPSCLLKDDTFSSHDEDEEDLDEPKAATMDVEHHRSYGSPRSSRHTDYRPQSWASDSTHASDHSKTGIAVDAERIIEHTRRLSSTTLNNLDSPAQAAPKSSQYVSKRLTLDSRQSSKDTRESPESNVSLEADSLENEKKSSNEETSGDEGVIHARLSFPIEQLKRPNASPNRYSSRAEHCDSDAADCVRPLAAKEPWPEKSDVTATRGPSLPEHLRDPHSSLVSQKQSDLLCHLHESLQPDMGSVFSKGRTRGTSQPLTLPETPLSHTTNQVPLRPHRLRERSLEKEVAPPYVTQKPEPQRRYSGFSYVSSDNVKRMRDVWGALQEKPPLSPGPGTPPQHARGFASSRTTPASPRYQQAPSSPFSNRRNESPTSSRPQSPNSRIYNKRPSVPTAVQERLEKRAESPIAGRRSPSPHIIRRPNVSSAAPERAEISNQSSSTRNRTPSPNVQRKNGVPSAIQERLAKRAESPTFGHRSQGPVVQQTSKTPPTLHERHQERTQSPSTRYRSSSPNYSRKPTVPSAVQERLDKRADSPSTRYRSPSPNIYRKSTVPSAVPERLLERRAASPSARSRDADVRHNAATTSTDSLRGQTSRSPYRRENFEDSLRKSHRSSSGNRTHGSPEKARSSSSPSKMDQKKTRDGITPPTTPTRKTFPTHLYENTDRPGRSGSPRTSAPRNSSTAYNNNINKTHHCSRSSPSRDSPTPKTNSSNKNTNRNRTTSTSSNKTTASNKSSSGKSRTKASPQNDAKSAPSVHKRIFKRFRDASLRPDSETLCFVEQEDRYKMVLDVAEFVSGEVEVLQDDKVLTVKGSVETQEGEGQSAVRTFHRTFSIPQNSKEEDIDSALSEDGILTIYVPKKKERVIKIELVD</sequence>
<feature type="compositionally biased region" description="Low complexity" evidence="3">
    <location>
        <begin position="868"/>
        <end position="879"/>
    </location>
</feature>
<feature type="region of interest" description="Disordered" evidence="3">
    <location>
        <begin position="1313"/>
        <end position="1410"/>
    </location>
</feature>
<feature type="compositionally biased region" description="Low complexity" evidence="3">
    <location>
        <begin position="1924"/>
        <end position="1966"/>
    </location>
</feature>